<dbReference type="RefSeq" id="WP_146514832.1">
    <property type="nucleotide sequence ID" value="NZ_SJPI01000001.1"/>
</dbReference>
<dbReference type="EMBL" id="SJPI01000001">
    <property type="protein sequence ID" value="TWT54860.1"/>
    <property type="molecule type" value="Genomic_DNA"/>
</dbReference>
<protein>
    <submittedName>
        <fullName evidence="1">Uncharacterized protein</fullName>
    </submittedName>
</protein>
<dbReference type="AlphaFoldDB" id="A0A5C5WWA0"/>
<dbReference type="OrthoDB" id="286644at2"/>
<gene>
    <name evidence="1" type="ORF">Pla22_25140</name>
</gene>
<accession>A0A5C5WWA0</accession>
<sequence>MKKHEWREDTEDGGVRLVSVTQHGGNWQLKSRLKSEEEWTKFPVIPLEDLETLLEVISNKYRRNRVPHSHVLQIEALIADAKQRQ</sequence>
<evidence type="ECO:0000313" key="1">
    <source>
        <dbReference type="EMBL" id="TWT54860.1"/>
    </source>
</evidence>
<comment type="caution">
    <text evidence="1">The sequence shown here is derived from an EMBL/GenBank/DDBJ whole genome shotgun (WGS) entry which is preliminary data.</text>
</comment>
<proteinExistence type="predicted"/>
<evidence type="ECO:0000313" key="2">
    <source>
        <dbReference type="Proteomes" id="UP000316598"/>
    </source>
</evidence>
<reference evidence="1 2" key="1">
    <citation type="submission" date="2019-02" db="EMBL/GenBank/DDBJ databases">
        <title>Deep-cultivation of Planctomycetes and their phenomic and genomic characterization uncovers novel biology.</title>
        <authorList>
            <person name="Wiegand S."/>
            <person name="Jogler M."/>
            <person name="Boedeker C."/>
            <person name="Pinto D."/>
            <person name="Vollmers J."/>
            <person name="Rivas-Marin E."/>
            <person name="Kohn T."/>
            <person name="Peeters S.H."/>
            <person name="Heuer A."/>
            <person name="Rast P."/>
            <person name="Oberbeckmann S."/>
            <person name="Bunk B."/>
            <person name="Jeske O."/>
            <person name="Meyerdierks A."/>
            <person name="Storesund J.E."/>
            <person name="Kallscheuer N."/>
            <person name="Luecker S."/>
            <person name="Lage O.M."/>
            <person name="Pohl T."/>
            <person name="Merkel B.J."/>
            <person name="Hornburger P."/>
            <person name="Mueller R.-W."/>
            <person name="Bruemmer F."/>
            <person name="Labrenz M."/>
            <person name="Spormann A.M."/>
            <person name="Op Den Camp H."/>
            <person name="Overmann J."/>
            <person name="Amann R."/>
            <person name="Jetten M.S.M."/>
            <person name="Mascher T."/>
            <person name="Medema M.H."/>
            <person name="Devos D.P."/>
            <person name="Kaster A.-K."/>
            <person name="Ovreas L."/>
            <person name="Rohde M."/>
            <person name="Galperin M.Y."/>
            <person name="Jogler C."/>
        </authorList>
    </citation>
    <scope>NUCLEOTIDE SEQUENCE [LARGE SCALE GENOMIC DNA]</scope>
    <source>
        <strain evidence="1 2">Pla22</strain>
    </source>
</reference>
<keyword evidence="2" id="KW-1185">Reference proteome</keyword>
<dbReference type="Proteomes" id="UP000316598">
    <property type="component" value="Unassembled WGS sequence"/>
</dbReference>
<name>A0A5C5WWA0_9BACT</name>
<organism evidence="1 2">
    <name type="scientific">Rubripirellula amarantea</name>
    <dbReference type="NCBI Taxonomy" id="2527999"/>
    <lineage>
        <taxon>Bacteria</taxon>
        <taxon>Pseudomonadati</taxon>
        <taxon>Planctomycetota</taxon>
        <taxon>Planctomycetia</taxon>
        <taxon>Pirellulales</taxon>
        <taxon>Pirellulaceae</taxon>
        <taxon>Rubripirellula</taxon>
    </lineage>
</organism>